<feature type="compositionally biased region" description="Acidic residues" evidence="1">
    <location>
        <begin position="6077"/>
        <end position="6094"/>
    </location>
</feature>
<feature type="region of interest" description="Disordered" evidence="1">
    <location>
        <begin position="6077"/>
        <end position="6100"/>
    </location>
</feature>
<feature type="compositionally biased region" description="Basic and acidic residues" evidence="1">
    <location>
        <begin position="845"/>
        <end position="854"/>
    </location>
</feature>
<feature type="region of interest" description="Disordered" evidence="1">
    <location>
        <begin position="1645"/>
        <end position="1685"/>
    </location>
</feature>
<dbReference type="GO" id="GO:0004842">
    <property type="term" value="F:ubiquitin-protein transferase activity"/>
    <property type="evidence" value="ECO:0007669"/>
    <property type="project" value="InterPro"/>
</dbReference>
<accession>A0A0G4GB89</accession>
<protein>
    <submittedName>
        <fullName evidence="2">Uncharacterized protein</fullName>
    </submittedName>
</protein>
<sequence>MNPSNLADRRTARVHLLVEHPQEVASVTLCLEGEHHELKKESSHASGVFSLFSSYLPVSSESGPTEVIAEFFEEGQKKTKGGHVERRQSKKVKGYLELETLTFWHLVGDCKATTRLVNVVGEVPPELITLLRDSRGDSLKEKTESIRQLQKRDATLKGVMQEALCENLGQIPSFDAALLVLFWIGEMHSKKRRSLPSDIFCATPEEIRRAGELEWPSTSLLAACLRGKTGRYAIKNALRCIPGTDAQDEDEGDPTQRAVAKGFQILLVQEALRPSSLSSNGTSQTETDAERAKRGPVWMQALEVLVPFVKGGRGDLRGAEAVKKLVSDLVREKAIAVEEKVEQRTRETSTSSADTETVGEVGGPQSECLASPSRLLAGLSKARRLVDLLCTPGFSLSSEEKDEGGEERAGGVRVGKNADERQRSSAYATRVFKQFGFVSRKTDRGATEGQENGKKVAEEEDRELSKGGLKEKEGKKMGDLEAPGMGEKTGKEAVLKVDGGVLTLGDGSEGSRERKGSSDSLSSVSDKTDDSTMELLQNLRQPLFVSLFSLVLLHEMEASFDSSPRKKSLPSPAPLGARWTLSWISVISSLGLTPDEVRDVFKCVACKGPSRSPYEKRAAPERHSKSAPFGLFPVSVESVVTQEGEERGQRKGEQKTETVTYRLETCDFLVETIRKIPPEMRQLPMVQTILEAMGTQSADKLQLAFTELRLFHEDERRLAEGRETEDEREKERACRNTSARGNFGEKVGCEDNEEGEAAGVTEEGSETEGRDLTENETSSSKEGTAAEVQKQKNESLSKDEGHTEEQAQSDEAGKIAFDGFQAPSKKKKEDDACALTTAPPTGRHRTSESDDRDLPIEGARCFWLAHTPLFSDCPSARAVSEGGSEGPSPPMGETGAVSDFPLPSPVEGQCPHSEAARGGADSGEGPDAQEFKGMSSPSDTSADPKSAVGAAMITPDEEEEIEAEALFHHALRSVASLLRLLPRSTNLFEAFCDLHSGLQRESRLPVAHLTAFLASRSEVSLASEGLEVELEVAETLLSRCEPQKKWSEVPREVKEGQTETRMHMKICNFLSTGSFVLWIFDAFLEIWGGGAETEGLEASLPKLTDLVWESLRAALRSPSEKVLRHIFNVLSDEMTEDRLTSRMAHLAILASPLLSKEKQREVFQQNEAQAERLHLGLSRLMRSPSALHAGGVSELGGGTERRDRDRLDALQEALDASCEVQPFGEGKKKGSDTRERSAVRFVSSLQVSAIAALFEGACEIADFTYLIGESQKATGARCWVQFLKGACNVALRVLKDRDDECSLPAAIFGQADTEIENDTDETPEARSQGQKTTVRVFRSISQKFSDSRAWKVATDFSEKLGQKKFTVGEASKLCRESVSGGVSWKQIFRLALTGELLRSASLAAAVSEDDDDWEDNGSYSASANEALTSWDALVPALEAAAREAEQRLSLWKCLDADAETVCELLERLDVEDREVCVLEISALRDATTTQNASLWGRDGLLDREVLPSRFRNALEKAFAVEDPAGVCAQKRLKRGIDLSAERGSLISAACASKAFLRRLRAAAVMTAERRRGPRPVAARRVMKSLPRLVRPPESALEESNKRAQMQAFFDEELRQKRKEPRRASPLDHQERSRLLPEALFDSLSEIGSDEPGGFAQNEKSPDGEKAAEEIEAEEQGDVADEDAQPEAADRVVMDARFSAEDLLCSVTDSLKEVIDDVRTVHRSLVEGGGSGAEQWKALVRLLGGRSAFDSQDPAELWRSEAGEVNTILAYGGSRLSELGDGEIGGTIGVALCCLKVARFVESVSRVSFRFLDTVLNWDLFTHCAFEEECTLLRKILRDLEAPEGPLGEIERRESDRNHSDPLPSALLGDSPPGVGVSMRESVYDRTAVATLGETSEAVATVLWGLFHSGHEEKVGVAFDTSTVMKRVGSLLPLCGALERNAEHLRSLLPDSRLDEDLRTLEGAVEETGDDFIRTDTVSSLTEAQRFLRPLIKHVNSKMGAPSRFVSLLENQATKYAENFRKSRGADGKDLKSATADLCGHLDTCGQNWMALDRLISSVSNRSATLAERVESFMLKGGVMLSAKRGDEHVTAEGYFPDPIERDRTWVLSIDDLTDLRSRMFLKHAQAPTKTGVPSTEEEEEEEKDQAGINESARAERQRNFIDLVNALVTAAKNLEELRDAGHILIVSVSEVYANPSALGLLGQLNSWLEVMLVDWKASLKRAWKEHYELTLFSARQLWVLDSFLESKLENKKKECDKTSEEWESVQETCDLLQLLGVSAETAKRASESFPVESTEGGKDVDGRLTRLGLFLAFCRVGGTCPPRSRVSLPPLVTLVQKDVVQMGKPCVFEVDNGSQMIRLVLSLFANFKTTPADSNLLFCSADTSAADIEAFLARCFLSRAAGLSEADHLFCVVRVEALPFALQQLLAEGVHRWREEEGDKFFLAFVVVRETRESVLLESFAGSGEVVRSQGLPRGDAEKVLKAMAQECVVVRSHRPGCGKTERILRECRSRGLLALTFPGTERFHRREVIRSLRGRLSDRTKRREETAARLGGEENLPDWALHFDLAPVRRPEELSDFLFQLLALKVTSAGGAVLLNPFAACFLEIPNAHARDLIREVPILSLLPVRECLFRIEDFVVSRNPASPEQVVAKYLDALNVQPLHVQSAGVEQDQSIERRDVQLIGLGSSSSEGTASSSPLSDMRVRSLLNRFVLQKGELQKVMSFSLLRACLRCLAEQFASMSASSFFSTETLRVLRVDPSVRRMLVTSILDTSLSSLTDNVVDMRKESRKEAEDTGKVEEIPKGECLAQHTLTRMAKWEDRNQLMCLFHRSDRSTLSLLYRDASLVLPELRNLLSSQELSAAQCQHASAASGQRPFAFSVMGPRPVAPRAPFVDYKSLSSDHLKARLSRIVCTSLHSLSSVDAGILRQGAAEFCGYVMTVDNFLKMVLIALRLSNRIPVCVMGETGCGKTSVVKYLAAASGVHFFCLNVHAGTTEDRIDTFMQEVIHKAELQEEENDDEGLGEEYHQRWLEFYDQVMRYVSQGVGKGSEFYERWNDYRRQIARFIESWSIPGSRYGQQWTDYHEEVKAFIRDMDGKERGSECHQRWTAYHREVVRAIKEGSTHLPTRLPPKPKRTKKKKKEKKTQYQSGKQTVWAFFDEINTCDHLWLLCEILTRHSFRGTPLPPNLAVLSACNPYKFRETGRCTERVGLALDTRQGLTVREGNAERGQGENLASASKAAAAAVLHRPRVLKYKVHPLPESLLDFVWDFGSLDGRQQRQYIHSMAEQTLERAGSIYSGRWAHVFAEVLCEAQRQSEYLLPESSVSLRDVKRCCDLFIFFRNGELRATATEVSYFTQPNKFDVARSALEVPFHNLRAFFLSLSVCYICRVPEEEGWRKISAAVCQKISKAVLKAWEQSAGSRQYCAEREALGRLMQVGKAFAKMRNIRNLTDRDSDRLTELGFLSIVQAKKTALLDQMDLPPGIAKNRSLQENVFVALTCVLNRIPLMMVGRPGESKTLSVQLLHANMRGQDSKSEFFRELPECYPCATSVLPQCYPCATSVLPQCYPCATFVLIQCYPCATPVFQRALVSQKKEKGARFCVLLDEIGLAEQSPHNPLKVLHSLLEPDYPKDRPEVAVIGISNYELDPAKMNRAIHLMRPAPMAGVLKDTARTIAKSCSDAVMEEEAKRNGRSSTSSPFSEAKHLVHRLLRALCDAYEKYIRKQPLRDFHGLRDFYSLVKAFARAAVEAEKAEAKTSYVRLMAMAVQRNFAGVPFKPPKLPLMPPLPEADAQAESQEHSHQQHLHSQNGCQVQPGRDRPACSLDPVGLRGAPQQASLTPAERFQREPEGRLRDLSGETRRRFREPEGGSATMMATLISRMKGEHWREEDYAETPIAELIAANFADRFARNLLLVLRGSDEGAIEVIRVAAKKTGGRRVEVLMGSPFPGDTKDKGYERYQYVTLNKIILHMEQGGVLVLKNLENIYGALYDMLNQNYQVSCGKRHCRIALGPFNNPMCHVHEDFRCVVLLSEDALWKADPPFLNRFEKQVLEVGRAGGARDARSHCARIDAVVHELSSVCGDTGPLQGPSSLSARFHPRHLIPGFSNETTALIEDIIKSRLEGRIPDPVELQAIEQTAEDEVFRLATPEGMLRIRGALGVKGGGGVGEAVVSRVREMPRRDLSDYLSALFRDDESVWGFEERLALAWARAQGKQNAEKGDARRPSPAIITKSALIAVSGNFLDLEEISAQASPSPSLVRVCHLAAFSTEMDLERELRVFLADSEKERDGKGEQESEKDRNDATSSEDEGLSAVTESYHLLLLVCSPRSELLTHCKNHVDTAVNDYMQVQSHKTNETDQQRPTARKHVVVLLLGPRSSLTSSDYIHQFPLGGGWGQMHLESVTPQVPPLESLLVPRLVDVLHHLSTRETGTPPPPPPLPFKEAIREIILPCMWYMRYPQSLSAVRYVMETAEHIRSSTFLCNEILWMACKEDPQLRGPMRDEGIVSAAPSVGGGGPPWWWAVVAGEGRSGQHRLGDGETVHASLVAFVREKLRVPLAKALFLLEKNGALGSVAALVDATSAATSEGEDSQEAEGLARLQSIWRRHAQLYNDISTVPTPDRQEFFQVPVSIGHVQLPFSKMAAERVLQETESCLRKLTHGGNHDLVSVFEGARTEILSQLRDGRFPMALEDLDFFSTAFTSDLTRVKFSDLSGDPTQKEKVIGACLGRLRPHAFSKGGGRKAAWGLKVECATAKDTGGPMKIPIWIDRAILLVYFSNFLRPLLTATALCPRSHKIEVSIQRRLTNPLLRRRPSLDEEKASIQKEVFVSCCEALMPCVNAFALPLPEGIFGATQVSRGNGGVKPMAVRREGGLQRWVNAIVSLFQCLHAPLKLFMQEAAETQSFDETPVSLSVLQGAVSFFIRDAAGLQQEVASQSETAGNSSLKMCDRGIKSPVEVLEGHLVETVIPTAWRLADLDGGEGEEEEQAEKRDGRETAPQGLKLKDWLECLLGAQFLSVPREWSDLLFRSSILSAIHFGTLSALPPKLIDLRIGSDPPSVPLFASLFSHAHPVDIRDLIVNVLDRLPSVLVDAEGSRQPSQASGESKGYIRGAALMACLRMDADSGHRFELAGESATSGQRLLEALCRSIELVGEEEGGGEGFSGGFSEIGSVVGSLTVVGCQAQNRRSSGFVRTAGKVAAMATVVDALDFAALGGRSLERPQEKRNSICPFFNWDLLTQQPGECDPYLKSLFTQAVDFALWKFCRMMERVQDLEGEEGNVEDLGEDRRPSRVFCDFSGLASVAILRWFVGSLAAAVAAPLAALFADEADADEQSHKETQRTRPSAETKFKQLSDFLKGLDLQRLLQPKPHLSAVVQTLRLFFLRQLRVSFSRDALRRIFGARPEGKSPMKILREALPWLHDFFWPPPCERPSIAGCLDFCPVHWVCTLPCFRLSDDAAGSGNGEAPARTSVMDTLSRYCVDLMTDSAALPGPCVAALEAAGGVRQGERETVKSRLLRALSIPEVLGGVFVLRLWEERLTSSSSNCSSVREGCLKGLDAIRSAWGAVGRTVTREGRGLRHPIATAFVHFLLRKGEAGSVLSTAFRNSLKKMSGERGVNRAHELTESLVLQVGCALSMAEALPHQSNALFPFVALLRTLMRGEEGRDTERDKSSGSKQEGLKLEAGISVVAASFLPGMPVEEGTHAAAAVKESATRHTCKCGIESVRESLCPECARPIPLVAQERGNAPPIPGGKASRHQMGMCRGYVPLSGSRGGLGWMGLVPLHIRPETFRVLRLLLHGSLTAAFVLLLPGGGGALRRFQRGRVSGEDKALEVSVCEHFARLLGISLKDPVHRGQILGPLMGSVSADLLALSEMQQGAGGEGEMHPSAEKVWRAYLRVMCILREAVGGEGLADECEGWCPLERGLFGSRSMRVEWERSFEWCVMESEGVRGRRAVGRMEEDLQWRLVVGGQAWSQLERDVEEVVESPLSRPDGLHLSGVSDECGNPPGGRIDNHCTDNSGSQGDGAETQAACVLRGGSGGSSVGGVQRNEATLSVSTVEKYLSVAIPASLWRSRPLTNSPVAALEEEMEEQEEGEEAEDDAEGSRSVSSTALQFLRRRWKRDPEEVRLRFPWAAAVAQHAQNFHLLAHVPALLAWPRALIDRFSQKISREEAKKTSVDRLLSGMPEKFSDVFDQFSSAWNACVAAGLAKRNVREEMSPVVIPKRMSRKVPVAFSCLGRHREGTGLLRLLEDLCGLQDNFLDSFCDNVAAARAQEAEQEESRGKVLGVSTSGEGQGSEREGEGSGNREGETSRQPPLPPGLLEGASALRLAEAQNRAALRVAVPQSSARVVGFMEDLIRECLVGGLGALPPQPQHAGGGGGRWAGEGVAVLRGGFSLHSDVWMLPGRERELHWGSLEGQLRSLFGGVRRLQRPFSRSLSEEEGGTFRFSGDFSQSKYFLKTFAETIPQVPLPRDVAVLLPECENESPASFSLSGGGKHGSIVLTKELDFSSVLVSHLSRMFHGDSSDPLSLGPQQRGDVLLGQFLESEEGAAICGMVAVPPLFEQIQHQLRLKHLAAFHEYLEQSHAELEIRALVEGGRGGNREAVRASWGEETVGRLEKEIEKASHEVCGQLAADLRRFLVRFLRSPDSESRDKLVGAFATTENLRAVIGSCVNGGMRPHEDPSSSSAVRVAVEPDGGDRVSSVDGSVSSPTEGDGGFDLLVKEIAKFGLQALPWIVTQLCAKERGGKGKGREGRP</sequence>
<dbReference type="InterPro" id="IPR031248">
    <property type="entry name" value="RNF213"/>
</dbReference>
<proteinExistence type="predicted"/>
<feature type="region of interest" description="Disordered" evidence="1">
    <location>
        <begin position="442"/>
        <end position="528"/>
    </location>
</feature>
<feature type="compositionally biased region" description="Basic and acidic residues" evidence="1">
    <location>
        <begin position="406"/>
        <end position="423"/>
    </location>
</feature>
<reference evidence="2" key="1">
    <citation type="submission" date="2014-11" db="EMBL/GenBank/DDBJ databases">
        <authorList>
            <person name="Otto D Thomas"/>
            <person name="Naeem Raeece"/>
        </authorList>
    </citation>
    <scope>NUCLEOTIDE SEQUENCE</scope>
</reference>
<feature type="compositionally biased region" description="Acidic residues" evidence="1">
    <location>
        <begin position="1669"/>
        <end position="1684"/>
    </location>
</feature>
<dbReference type="GO" id="GO:0016887">
    <property type="term" value="F:ATP hydrolysis activity"/>
    <property type="evidence" value="ECO:0007669"/>
    <property type="project" value="InterPro"/>
</dbReference>
<feature type="region of interest" description="Disordered" evidence="1">
    <location>
        <begin position="2125"/>
        <end position="2151"/>
    </location>
</feature>
<feature type="compositionally biased region" description="Low complexity" evidence="1">
    <location>
        <begin position="6693"/>
        <end position="6703"/>
    </location>
</feature>
<feature type="compositionally biased region" description="Basic and acidic residues" evidence="1">
    <location>
        <begin position="6288"/>
        <end position="6303"/>
    </location>
</feature>
<feature type="region of interest" description="Disordered" evidence="1">
    <location>
        <begin position="396"/>
        <end position="425"/>
    </location>
</feature>
<feature type="compositionally biased region" description="Basic and acidic residues" evidence="1">
    <location>
        <begin position="719"/>
        <end position="734"/>
    </location>
</feature>
<feature type="region of interest" description="Disordered" evidence="1">
    <location>
        <begin position="3119"/>
        <end position="3144"/>
    </location>
</feature>
<organism evidence="2">
    <name type="scientific">Chromera velia CCMP2878</name>
    <dbReference type="NCBI Taxonomy" id="1169474"/>
    <lineage>
        <taxon>Eukaryota</taxon>
        <taxon>Sar</taxon>
        <taxon>Alveolata</taxon>
        <taxon>Colpodellida</taxon>
        <taxon>Chromeraceae</taxon>
        <taxon>Chromera</taxon>
    </lineage>
</organism>
<feature type="region of interest" description="Disordered" evidence="1">
    <location>
        <begin position="341"/>
        <end position="366"/>
    </location>
</feature>
<dbReference type="EMBL" id="CDMZ01001054">
    <property type="protein sequence ID" value="CEM26396.1"/>
    <property type="molecule type" value="Genomic_DNA"/>
</dbReference>
<feature type="region of interest" description="Disordered" evidence="1">
    <location>
        <begin position="6669"/>
        <end position="6706"/>
    </location>
</feature>
<feature type="region of interest" description="Disordered" evidence="1">
    <location>
        <begin position="875"/>
        <end position="947"/>
    </location>
</feature>
<evidence type="ECO:0000256" key="1">
    <source>
        <dbReference type="SAM" id="MobiDB-lite"/>
    </source>
</evidence>
<feature type="compositionally biased region" description="Basic residues" evidence="1">
    <location>
        <begin position="3129"/>
        <end position="3141"/>
    </location>
</feature>
<feature type="region of interest" description="Disordered" evidence="1">
    <location>
        <begin position="1612"/>
        <end position="1633"/>
    </location>
</feature>
<feature type="region of interest" description="Disordered" evidence="1">
    <location>
        <begin position="6268"/>
        <end position="6314"/>
    </location>
</feature>
<feature type="region of interest" description="Disordered" evidence="1">
    <location>
        <begin position="1846"/>
        <end position="1873"/>
    </location>
</feature>
<dbReference type="InterPro" id="IPR027417">
    <property type="entry name" value="P-loop_NTPase"/>
</dbReference>
<feature type="compositionally biased region" description="Basic and acidic residues" evidence="1">
    <location>
        <begin position="1848"/>
        <end position="1859"/>
    </location>
</feature>
<dbReference type="PANTHER" id="PTHR22605">
    <property type="entry name" value="RZ-TYPE DOMAIN-CONTAINING PROTEIN"/>
    <property type="match status" value="1"/>
</dbReference>
<feature type="region of interest" description="Disordered" evidence="1">
    <location>
        <begin position="719"/>
        <end position="854"/>
    </location>
</feature>
<feature type="compositionally biased region" description="Basic and acidic residues" evidence="1">
    <location>
        <begin position="1659"/>
        <end position="1668"/>
    </location>
</feature>
<gene>
    <name evidence="2" type="ORF">Cvel_21121</name>
</gene>
<feature type="compositionally biased region" description="Basic and acidic residues" evidence="1">
    <location>
        <begin position="1621"/>
        <end position="1633"/>
    </location>
</feature>
<feature type="region of interest" description="Disordered" evidence="1">
    <location>
        <begin position="3779"/>
        <end position="3856"/>
    </location>
</feature>
<feature type="compositionally biased region" description="Basic and acidic residues" evidence="1">
    <location>
        <begin position="4280"/>
        <end position="4298"/>
    </location>
</feature>
<feature type="compositionally biased region" description="Basic and acidic residues" evidence="1">
    <location>
        <begin position="789"/>
        <end position="805"/>
    </location>
</feature>
<dbReference type="VEuPathDB" id="CryptoDB:Cvel_21121"/>
<feature type="compositionally biased region" description="Basic and acidic residues" evidence="1">
    <location>
        <begin position="3840"/>
        <end position="3856"/>
    </location>
</feature>
<dbReference type="PANTHER" id="PTHR22605:SF1">
    <property type="entry name" value="RZ-TYPE DOMAIN-CONTAINING PROTEIN"/>
    <property type="match status" value="1"/>
</dbReference>
<dbReference type="Gene3D" id="3.40.50.300">
    <property type="entry name" value="P-loop containing nucleotide triphosphate hydrolases"/>
    <property type="match status" value="1"/>
</dbReference>
<name>A0A0G4GB89_9ALVE</name>
<feature type="compositionally biased region" description="Basic and acidic residues" evidence="1">
    <location>
        <begin position="442"/>
        <end position="479"/>
    </location>
</feature>
<evidence type="ECO:0000313" key="2">
    <source>
        <dbReference type="EMBL" id="CEM26396.1"/>
    </source>
</evidence>
<dbReference type="SUPFAM" id="SSF52540">
    <property type="entry name" value="P-loop containing nucleoside triphosphate hydrolases"/>
    <property type="match status" value="2"/>
</dbReference>
<feature type="region of interest" description="Disordered" evidence="1">
    <location>
        <begin position="4280"/>
        <end position="4307"/>
    </location>
</feature>